<feature type="transmembrane region" description="Helical" evidence="2">
    <location>
        <begin position="12"/>
        <end position="31"/>
    </location>
</feature>
<keyword evidence="2" id="KW-0472">Membrane</keyword>
<dbReference type="RefSeq" id="WP_201655497.1">
    <property type="nucleotide sequence ID" value="NZ_CP068047.1"/>
</dbReference>
<sequence length="83" mass="8895">MISREFNQKYFGPGAITLMVLGILFLCQPWSAELHAWSVLVMLIGLIGFNISVHIPAPEAKVDEDDTGPVSISQTVASGGGHD</sequence>
<keyword evidence="4" id="KW-1185">Reference proteome</keyword>
<accession>A0ABX7BUW5</accession>
<name>A0ABX7BUW5_9HYPH</name>
<evidence type="ECO:0000256" key="1">
    <source>
        <dbReference type="SAM" id="MobiDB-lite"/>
    </source>
</evidence>
<protein>
    <submittedName>
        <fullName evidence="3">Uncharacterized protein</fullName>
    </submittedName>
</protein>
<dbReference type="Proteomes" id="UP000595460">
    <property type="component" value="Chromosome"/>
</dbReference>
<evidence type="ECO:0000256" key="2">
    <source>
        <dbReference type="SAM" id="Phobius"/>
    </source>
</evidence>
<organism evidence="3 4">
    <name type="scientific">Devosia oryziradicis</name>
    <dbReference type="NCBI Taxonomy" id="2801335"/>
    <lineage>
        <taxon>Bacteria</taxon>
        <taxon>Pseudomonadati</taxon>
        <taxon>Pseudomonadota</taxon>
        <taxon>Alphaproteobacteria</taxon>
        <taxon>Hyphomicrobiales</taxon>
        <taxon>Devosiaceae</taxon>
        <taxon>Devosia</taxon>
    </lineage>
</organism>
<feature type="transmembrane region" description="Helical" evidence="2">
    <location>
        <begin position="37"/>
        <end position="55"/>
    </location>
</feature>
<keyword evidence="2" id="KW-0812">Transmembrane</keyword>
<evidence type="ECO:0000313" key="3">
    <source>
        <dbReference type="EMBL" id="QQR35586.1"/>
    </source>
</evidence>
<dbReference type="EMBL" id="CP068047">
    <property type="protein sequence ID" value="QQR35586.1"/>
    <property type="molecule type" value="Genomic_DNA"/>
</dbReference>
<keyword evidence="2" id="KW-1133">Transmembrane helix</keyword>
<feature type="region of interest" description="Disordered" evidence="1">
    <location>
        <begin position="62"/>
        <end position="83"/>
    </location>
</feature>
<reference evidence="3 4" key="1">
    <citation type="submission" date="2021-01" db="EMBL/GenBank/DDBJ databases">
        <title>Genome seq and assembly of Devosia sp. G19.</title>
        <authorList>
            <person name="Chhetri G."/>
        </authorList>
    </citation>
    <scope>NUCLEOTIDE SEQUENCE [LARGE SCALE GENOMIC DNA]</scope>
    <source>
        <strain evidence="3 4">G19</strain>
    </source>
</reference>
<proteinExistence type="predicted"/>
<gene>
    <name evidence="3" type="ORF">JI749_14740</name>
</gene>
<evidence type="ECO:0000313" key="4">
    <source>
        <dbReference type="Proteomes" id="UP000595460"/>
    </source>
</evidence>